<evidence type="ECO:0000313" key="3">
    <source>
        <dbReference type="RefSeq" id="XP_032325321.1"/>
    </source>
</evidence>
<dbReference type="Proteomes" id="UP000694856">
    <property type="component" value="Chromosome 27"/>
</dbReference>
<feature type="compositionally biased region" description="Polar residues" evidence="1">
    <location>
        <begin position="7"/>
        <end position="22"/>
    </location>
</feature>
<reference evidence="3" key="1">
    <citation type="submission" date="2025-08" db="UniProtKB">
        <authorList>
            <consortium name="RefSeq"/>
        </authorList>
    </citation>
    <scope>IDENTIFICATION</scope>
    <source>
        <tissue evidence="3">Ear skin</tissue>
    </source>
</reference>
<sequence length="225" mass="24641">MVGSFCPNRSQESPPSSTAITTAWPNGYVESGKQERLLAPTGEVSTIKFFLSEVFLGQLFEAVELEGSQPELGDLFLLRLMSPTGRWCGAHVGVYCGQGEIIHFQGKNPGGHKLHTFLGYCEGIVSKQRQRLVLCARCCAPTGFGHMLRKCRGIDHSVLERCVHKAMDADPPSYHPMWSNGVHFALHLLSLDPLQEDQSPTSPVSTAQLPTQDLTPPPEPVNKCS</sequence>
<dbReference type="KEGG" id="cfr:116660291"/>
<accession>A0A8B8S516</accession>
<dbReference type="RefSeq" id="XP_032325321.1">
    <property type="nucleotide sequence ID" value="XM_032469430.1"/>
</dbReference>
<name>A0A8B8S516_CAMFR</name>
<feature type="compositionally biased region" description="Polar residues" evidence="1">
    <location>
        <begin position="196"/>
        <end position="214"/>
    </location>
</feature>
<feature type="region of interest" description="Disordered" evidence="1">
    <location>
        <begin position="1"/>
        <end position="22"/>
    </location>
</feature>
<keyword evidence="2" id="KW-1185">Reference proteome</keyword>
<feature type="compositionally biased region" description="Pro residues" evidence="1">
    <location>
        <begin position="215"/>
        <end position="225"/>
    </location>
</feature>
<dbReference type="GeneID" id="116660291"/>
<dbReference type="AlphaFoldDB" id="A0A8B8S516"/>
<gene>
    <name evidence="3" type="primary">LOC116660291</name>
</gene>
<organism evidence="2 3">
    <name type="scientific">Camelus ferus</name>
    <name type="common">Wild bactrian camel</name>
    <name type="synonym">Camelus bactrianus ferus</name>
    <dbReference type="NCBI Taxonomy" id="419612"/>
    <lineage>
        <taxon>Eukaryota</taxon>
        <taxon>Metazoa</taxon>
        <taxon>Chordata</taxon>
        <taxon>Craniata</taxon>
        <taxon>Vertebrata</taxon>
        <taxon>Euteleostomi</taxon>
        <taxon>Mammalia</taxon>
        <taxon>Eutheria</taxon>
        <taxon>Laurasiatheria</taxon>
        <taxon>Artiodactyla</taxon>
        <taxon>Tylopoda</taxon>
        <taxon>Camelidae</taxon>
        <taxon>Camelus</taxon>
    </lineage>
</organism>
<proteinExistence type="predicted"/>
<evidence type="ECO:0000313" key="2">
    <source>
        <dbReference type="Proteomes" id="UP000694856"/>
    </source>
</evidence>
<feature type="region of interest" description="Disordered" evidence="1">
    <location>
        <begin position="195"/>
        <end position="225"/>
    </location>
</feature>
<evidence type="ECO:0000256" key="1">
    <source>
        <dbReference type="SAM" id="MobiDB-lite"/>
    </source>
</evidence>
<protein>
    <submittedName>
        <fullName evidence="3">Uncharacterized protein LOC116660291 isoform X1</fullName>
    </submittedName>
</protein>